<accession>A0A6N3SR71</accession>
<dbReference type="RefSeq" id="WP_052944736.1">
    <property type="nucleotide sequence ID" value="NZ_BAMV01000001.1"/>
</dbReference>
<comment type="caution">
    <text evidence="7">The sequence shown here is derived from an EMBL/GenBank/DDBJ whole genome shotgun (WGS) entry which is preliminary data.</text>
</comment>
<dbReference type="AlphaFoldDB" id="A0A0D6MZ17"/>
<feature type="domain" description="C-type lysozyme inhibitor" evidence="6">
    <location>
        <begin position="74"/>
        <end position="133"/>
    </location>
</feature>
<reference evidence="7 9" key="1">
    <citation type="submission" date="2012-11" db="EMBL/GenBank/DDBJ databases">
        <title>Whole genome sequence of Acetobacter cibinongensis 4H-1.</title>
        <authorList>
            <person name="Azuma Y."/>
            <person name="Higashiura N."/>
            <person name="Hirakawa H."/>
            <person name="Matsushita K."/>
        </authorList>
    </citation>
    <scope>NUCLEOTIDE SEQUENCE [LARGE SCALE GENOMIC DNA]</scope>
    <source>
        <strain evidence="7 9">4H-1</strain>
    </source>
</reference>
<dbReference type="InterPro" id="IPR018660">
    <property type="entry name" value="MliC"/>
</dbReference>
<evidence type="ECO:0000256" key="1">
    <source>
        <dbReference type="ARBA" id="ARBA00022729"/>
    </source>
</evidence>
<dbReference type="InterPro" id="IPR036328">
    <property type="entry name" value="MliC_sf"/>
</dbReference>
<dbReference type="Gene3D" id="2.40.128.200">
    <property type="match status" value="1"/>
</dbReference>
<feature type="signal peptide" evidence="5">
    <location>
        <begin position="1"/>
        <end position="29"/>
    </location>
</feature>
<keyword evidence="3" id="KW-0564">Palmitate</keyword>
<evidence type="ECO:0000313" key="9">
    <source>
        <dbReference type="Proteomes" id="UP000032671"/>
    </source>
</evidence>
<reference evidence="8 10" key="2">
    <citation type="submission" date="2019-07" db="EMBL/GenBank/DDBJ databases">
        <title>Whole genome shotgun sequence of Acetobacter cibinongensis NBRC 16605.</title>
        <authorList>
            <person name="Hosoyama A."/>
            <person name="Uohara A."/>
            <person name="Ohji S."/>
            <person name="Ichikawa N."/>
        </authorList>
    </citation>
    <scope>NUCLEOTIDE SEQUENCE [LARGE SCALE GENOMIC DNA]</scope>
    <source>
        <strain evidence="8 10">NBRC 16605</strain>
    </source>
</reference>
<gene>
    <name evidence="7" type="ORF">Abci_001_008</name>
    <name evidence="8" type="ORF">ACI01nite_14580</name>
</gene>
<evidence type="ECO:0000256" key="5">
    <source>
        <dbReference type="SAM" id="SignalP"/>
    </source>
</evidence>
<evidence type="ECO:0000313" key="7">
    <source>
        <dbReference type="EMBL" id="GAN58992.1"/>
    </source>
</evidence>
<name>A0A0D6MZ17_9PROT</name>
<keyword evidence="4" id="KW-0449">Lipoprotein</keyword>
<evidence type="ECO:0000256" key="2">
    <source>
        <dbReference type="ARBA" id="ARBA00023136"/>
    </source>
</evidence>
<dbReference type="Proteomes" id="UP000321891">
    <property type="component" value="Unassembled WGS sequence"/>
</dbReference>
<dbReference type="SUPFAM" id="SSF141488">
    <property type="entry name" value="YdhA-like"/>
    <property type="match status" value="1"/>
</dbReference>
<organism evidence="7 9">
    <name type="scientific">Acetobacter cibinongensis</name>
    <dbReference type="NCBI Taxonomy" id="146475"/>
    <lineage>
        <taxon>Bacteria</taxon>
        <taxon>Pseudomonadati</taxon>
        <taxon>Pseudomonadota</taxon>
        <taxon>Alphaproteobacteria</taxon>
        <taxon>Acetobacterales</taxon>
        <taxon>Acetobacteraceae</taxon>
        <taxon>Acetobacter</taxon>
    </lineage>
</organism>
<accession>A0A0D6MZ17</accession>
<dbReference type="EMBL" id="BJVU01000005">
    <property type="protein sequence ID" value="GEL58856.1"/>
    <property type="molecule type" value="Genomic_DNA"/>
</dbReference>
<feature type="chain" id="PRO_5030005623" description="C-type lysozyme inhibitor domain-containing protein" evidence="5">
    <location>
        <begin position="30"/>
        <end position="144"/>
    </location>
</feature>
<sequence length="144" mass="15270">MLTVSKQKKMGVASLLVAFIGLSTQVGHAQPMSTEAAPQNSFSIPLKPAVAVKTTKASYRCLGDPALLAHFSSQTVPVTYINAGETSLAILPLNGQTLVFANVVAASGAKYAADNFVWWTKEKEAFFTQRNAGGAAHVTCRELQ</sequence>
<keyword evidence="10" id="KW-1185">Reference proteome</keyword>
<evidence type="ECO:0000256" key="4">
    <source>
        <dbReference type="ARBA" id="ARBA00023288"/>
    </source>
</evidence>
<evidence type="ECO:0000259" key="6">
    <source>
        <dbReference type="Pfam" id="PF09864"/>
    </source>
</evidence>
<evidence type="ECO:0000256" key="3">
    <source>
        <dbReference type="ARBA" id="ARBA00023139"/>
    </source>
</evidence>
<dbReference type="STRING" id="1231339.Abci_001_008"/>
<protein>
    <recommendedName>
        <fullName evidence="6">C-type lysozyme inhibitor domain-containing protein</fullName>
    </recommendedName>
</protein>
<dbReference type="Pfam" id="PF09864">
    <property type="entry name" value="MliC"/>
    <property type="match status" value="1"/>
</dbReference>
<dbReference type="EMBL" id="BAMV01000001">
    <property type="protein sequence ID" value="GAN58992.1"/>
    <property type="molecule type" value="Genomic_DNA"/>
</dbReference>
<dbReference type="Proteomes" id="UP000032671">
    <property type="component" value="Unassembled WGS sequence"/>
</dbReference>
<evidence type="ECO:0000313" key="8">
    <source>
        <dbReference type="EMBL" id="GEL58856.1"/>
    </source>
</evidence>
<keyword evidence="2" id="KW-0472">Membrane</keyword>
<evidence type="ECO:0000313" key="10">
    <source>
        <dbReference type="Proteomes" id="UP000321891"/>
    </source>
</evidence>
<keyword evidence="1 5" id="KW-0732">Signal</keyword>
<proteinExistence type="predicted"/>